<reference evidence="2" key="1">
    <citation type="submission" date="2018-02" db="EMBL/GenBank/DDBJ databases">
        <title>Rhizophora mucronata_Transcriptome.</title>
        <authorList>
            <person name="Meera S.P."/>
            <person name="Sreeshan A."/>
            <person name="Augustine A."/>
        </authorList>
    </citation>
    <scope>NUCLEOTIDE SEQUENCE</scope>
    <source>
        <tissue evidence="2">Leaf</tissue>
    </source>
</reference>
<dbReference type="AlphaFoldDB" id="A0A2P2K6Z4"/>
<evidence type="ECO:0000256" key="1">
    <source>
        <dbReference type="SAM" id="MobiDB-lite"/>
    </source>
</evidence>
<proteinExistence type="predicted"/>
<dbReference type="EMBL" id="GGEC01020973">
    <property type="protein sequence ID" value="MBX01457.1"/>
    <property type="molecule type" value="Transcribed_RNA"/>
</dbReference>
<feature type="region of interest" description="Disordered" evidence="1">
    <location>
        <begin position="57"/>
        <end position="77"/>
    </location>
</feature>
<sequence>MGRPAASISLTGKTDFFEDILLVFMFVPNQKSRTEGAFSNLLQNFILLHVKVVPTPNPIHGTPEPKEPNKSMFAQRN</sequence>
<evidence type="ECO:0000313" key="2">
    <source>
        <dbReference type="EMBL" id="MBX01457.1"/>
    </source>
</evidence>
<organism evidence="2">
    <name type="scientific">Rhizophora mucronata</name>
    <name type="common">Asiatic mangrove</name>
    <dbReference type="NCBI Taxonomy" id="61149"/>
    <lineage>
        <taxon>Eukaryota</taxon>
        <taxon>Viridiplantae</taxon>
        <taxon>Streptophyta</taxon>
        <taxon>Embryophyta</taxon>
        <taxon>Tracheophyta</taxon>
        <taxon>Spermatophyta</taxon>
        <taxon>Magnoliopsida</taxon>
        <taxon>eudicotyledons</taxon>
        <taxon>Gunneridae</taxon>
        <taxon>Pentapetalae</taxon>
        <taxon>rosids</taxon>
        <taxon>fabids</taxon>
        <taxon>Malpighiales</taxon>
        <taxon>Rhizophoraceae</taxon>
        <taxon>Rhizophora</taxon>
    </lineage>
</organism>
<protein>
    <submittedName>
        <fullName evidence="2">Uncharacterized protein</fullName>
    </submittedName>
</protein>
<accession>A0A2P2K6Z4</accession>
<name>A0A2P2K6Z4_RHIMU</name>